<dbReference type="GO" id="GO:0004099">
    <property type="term" value="F:chitin deacetylase activity"/>
    <property type="evidence" value="ECO:0007669"/>
    <property type="project" value="TreeGrafter"/>
</dbReference>
<dbReference type="Proteomes" id="UP000017559">
    <property type="component" value="Unassembled WGS sequence"/>
</dbReference>
<dbReference type="InterPro" id="IPR046798">
    <property type="entry name" value="2OG-FeII_Oxy_6"/>
</dbReference>
<dbReference type="InterPro" id="IPR050248">
    <property type="entry name" value="Polysacc_deacetylase_ArnD"/>
</dbReference>
<dbReference type="AlphaFoldDB" id="V2X238"/>
<sequence>MASLFTDTWLHNPLTGLTDKQAFAEICPLSLIPPVCAAIEVIKLITGIETRCFHPPQGDLDDCICYIAHAFGCKSILWKYDTKDMIHVPGTNKADPKAVEKNYKDFIQLAQAGAFQNEGAILLAHETNNMAISEAIKYYLQLKAAFKNILPVTEALNLTSGNDGTANRNGAGAEAKSSPGCQEMVDERKGSASLTMGIMGLLIIDQGASYMRGMAGLIPSGYRTLQVEADNIPNASNFEFNPNEPQDTGLNVLAITHHQFSNKCHQDHDYSHAVYGWWWAARKTSSGYDTSATVDHDKIQGGQFILPEFGVEIDFEQAKGLVEIFWHGKQDYHATITSKETPEYT</sequence>
<dbReference type="Pfam" id="PF20515">
    <property type="entry name" value="2OG-FeII_Oxy_6"/>
    <property type="match status" value="1"/>
</dbReference>
<dbReference type="GO" id="GO:0005975">
    <property type="term" value="P:carbohydrate metabolic process"/>
    <property type="evidence" value="ECO:0007669"/>
    <property type="project" value="InterPro"/>
</dbReference>
<feature type="domain" description="Tet-like 2OG-Fe(II) oxygenase" evidence="2">
    <location>
        <begin position="230"/>
        <end position="338"/>
    </location>
</feature>
<dbReference type="KEGG" id="mrr:Moror_15108"/>
<name>V2X238_MONRO</name>
<dbReference type="PANTHER" id="PTHR10587">
    <property type="entry name" value="GLYCOSYL TRANSFERASE-RELATED"/>
    <property type="match status" value="1"/>
</dbReference>
<dbReference type="PANTHER" id="PTHR10587:SF98">
    <property type="entry name" value="CHITIN DEACETYLASE"/>
    <property type="match status" value="1"/>
</dbReference>
<accession>V2X238</accession>
<comment type="caution">
    <text evidence="3">The sequence shown here is derived from an EMBL/GenBank/DDBJ whole genome shotgun (WGS) entry which is preliminary data.</text>
</comment>
<evidence type="ECO:0000313" key="3">
    <source>
        <dbReference type="EMBL" id="ESK86836.1"/>
    </source>
</evidence>
<dbReference type="HOGENOM" id="CLU_804329_0_0_1"/>
<keyword evidence="4" id="KW-1185">Reference proteome</keyword>
<dbReference type="EMBL" id="AWSO01000881">
    <property type="protein sequence ID" value="ESK86836.1"/>
    <property type="molecule type" value="Genomic_DNA"/>
</dbReference>
<dbReference type="SUPFAM" id="SSF88713">
    <property type="entry name" value="Glycoside hydrolase/deacetylase"/>
    <property type="match status" value="1"/>
</dbReference>
<proteinExistence type="predicted"/>
<dbReference type="GO" id="GO:0016020">
    <property type="term" value="C:membrane"/>
    <property type="evidence" value="ECO:0007669"/>
    <property type="project" value="TreeGrafter"/>
</dbReference>
<dbReference type="OrthoDB" id="407355at2759"/>
<dbReference type="InterPro" id="IPR011330">
    <property type="entry name" value="Glyco_hydro/deAcase_b/a-brl"/>
</dbReference>
<evidence type="ECO:0000313" key="4">
    <source>
        <dbReference type="Proteomes" id="UP000017559"/>
    </source>
</evidence>
<organism evidence="3 4">
    <name type="scientific">Moniliophthora roreri (strain MCA 2997)</name>
    <name type="common">Cocoa frosty pod rot fungus</name>
    <name type="synonym">Crinipellis roreri</name>
    <dbReference type="NCBI Taxonomy" id="1381753"/>
    <lineage>
        <taxon>Eukaryota</taxon>
        <taxon>Fungi</taxon>
        <taxon>Dikarya</taxon>
        <taxon>Basidiomycota</taxon>
        <taxon>Agaricomycotina</taxon>
        <taxon>Agaricomycetes</taxon>
        <taxon>Agaricomycetidae</taxon>
        <taxon>Agaricales</taxon>
        <taxon>Marasmiineae</taxon>
        <taxon>Marasmiaceae</taxon>
        <taxon>Moniliophthora</taxon>
    </lineage>
</organism>
<reference evidence="3 4" key="1">
    <citation type="journal article" date="2014" name="BMC Genomics">
        <title>Genome and secretome analysis of the hemibiotrophic fungal pathogen, Moniliophthora roreri, which causes frosty pod rot disease of cacao: mechanisms of the biotrophic and necrotrophic phases.</title>
        <authorList>
            <person name="Meinhardt L.W."/>
            <person name="Costa G.G.L."/>
            <person name="Thomazella D.P.T."/>
            <person name="Teixeira P.J.P.L."/>
            <person name="Carazzolle M.F."/>
            <person name="Schuster S.C."/>
            <person name="Carlson J.E."/>
            <person name="Guiltinan M.J."/>
            <person name="Mieczkowski P."/>
            <person name="Farmer A."/>
            <person name="Ramaraj T."/>
            <person name="Crozier J."/>
            <person name="Davis R.E."/>
            <person name="Shao J."/>
            <person name="Melnick R.L."/>
            <person name="Pereira G.A.G."/>
            <person name="Bailey B.A."/>
        </authorList>
    </citation>
    <scope>NUCLEOTIDE SEQUENCE [LARGE SCALE GENOMIC DNA]</scope>
    <source>
        <strain evidence="3 4">MCA 2997</strain>
    </source>
</reference>
<evidence type="ECO:0000256" key="1">
    <source>
        <dbReference type="SAM" id="MobiDB-lite"/>
    </source>
</evidence>
<feature type="region of interest" description="Disordered" evidence="1">
    <location>
        <begin position="160"/>
        <end position="179"/>
    </location>
</feature>
<protein>
    <submittedName>
        <fullName evidence="3">Carbohydrate esterase family 4 protein</fullName>
    </submittedName>
</protein>
<gene>
    <name evidence="3" type="ORF">Moror_15108</name>
</gene>
<evidence type="ECO:0000259" key="2">
    <source>
        <dbReference type="Pfam" id="PF20515"/>
    </source>
</evidence>
<dbReference type="Gene3D" id="3.20.20.370">
    <property type="entry name" value="Glycoside hydrolase/deacetylase"/>
    <property type="match status" value="1"/>
</dbReference>